<accession>A0ABT5K590</accession>
<dbReference type="RefSeq" id="WP_273673203.1">
    <property type="nucleotide sequence ID" value="NZ_JAQQXR010000008.1"/>
</dbReference>
<organism evidence="2 3">
    <name type="scientific">Janthinobacterium fluminis</name>
    <dbReference type="NCBI Taxonomy" id="2987524"/>
    <lineage>
        <taxon>Bacteria</taxon>
        <taxon>Pseudomonadati</taxon>
        <taxon>Pseudomonadota</taxon>
        <taxon>Betaproteobacteria</taxon>
        <taxon>Burkholderiales</taxon>
        <taxon>Oxalobacteraceae</taxon>
        <taxon>Janthinobacterium</taxon>
    </lineage>
</organism>
<keyword evidence="1" id="KW-0732">Signal</keyword>
<dbReference type="PROSITE" id="PS51257">
    <property type="entry name" value="PROKAR_LIPOPROTEIN"/>
    <property type="match status" value="1"/>
</dbReference>
<proteinExistence type="predicted"/>
<dbReference type="EMBL" id="JAQQXR010000008">
    <property type="protein sequence ID" value="MDC8759810.1"/>
    <property type="molecule type" value="Genomic_DNA"/>
</dbReference>
<keyword evidence="3" id="KW-1185">Reference proteome</keyword>
<protein>
    <recommendedName>
        <fullName evidence="4">Lipoprotein</fullName>
    </recommendedName>
</protein>
<reference evidence="2 3" key="1">
    <citation type="submission" date="2022-10" db="EMBL/GenBank/DDBJ databases">
        <title>Janthinobacterium sp. hw3 Genome sequencing.</title>
        <authorList>
            <person name="Park S."/>
        </authorList>
    </citation>
    <scope>NUCLEOTIDE SEQUENCE [LARGE SCALE GENOMIC DNA]</scope>
    <source>
        <strain evidence="3">hw3</strain>
    </source>
</reference>
<evidence type="ECO:0000256" key="1">
    <source>
        <dbReference type="SAM" id="SignalP"/>
    </source>
</evidence>
<gene>
    <name evidence="2" type="ORF">OIK44_19675</name>
</gene>
<feature type="signal peptide" evidence="1">
    <location>
        <begin position="1"/>
        <end position="23"/>
    </location>
</feature>
<comment type="caution">
    <text evidence="2">The sequence shown here is derived from an EMBL/GenBank/DDBJ whole genome shotgun (WGS) entry which is preliminary data.</text>
</comment>
<sequence length="143" mass="14655">MQRHIVQRWLALPLLCAGLAALAACARSAATEPAPPADSTVVLAVGQSVALTPTATLRLDRVNDSRCKVGAVCVWAGYISYSFTVSEGGAATAFTLSDSMPGGAPSSSVQGRTFTLVGVEPAAPPALRAPEPDYRVSVKVSAN</sequence>
<feature type="chain" id="PRO_5046278975" description="Lipoprotein" evidence="1">
    <location>
        <begin position="24"/>
        <end position="143"/>
    </location>
</feature>
<evidence type="ECO:0000313" key="3">
    <source>
        <dbReference type="Proteomes" id="UP001221208"/>
    </source>
</evidence>
<evidence type="ECO:0008006" key="4">
    <source>
        <dbReference type="Google" id="ProtNLM"/>
    </source>
</evidence>
<name>A0ABT5K590_9BURK</name>
<dbReference type="Proteomes" id="UP001221208">
    <property type="component" value="Unassembled WGS sequence"/>
</dbReference>
<evidence type="ECO:0000313" key="2">
    <source>
        <dbReference type="EMBL" id="MDC8759810.1"/>
    </source>
</evidence>